<accession>A0A7W8VF29</accession>
<protein>
    <recommendedName>
        <fullName evidence="3">Cupin domain-containing protein</fullName>
    </recommendedName>
</protein>
<organism evidence="1 2">
    <name type="scientific">Nocardiopsis composta</name>
    <dbReference type="NCBI Taxonomy" id="157465"/>
    <lineage>
        <taxon>Bacteria</taxon>
        <taxon>Bacillati</taxon>
        <taxon>Actinomycetota</taxon>
        <taxon>Actinomycetes</taxon>
        <taxon>Streptosporangiales</taxon>
        <taxon>Nocardiopsidaceae</taxon>
        <taxon>Nocardiopsis</taxon>
    </lineage>
</organism>
<dbReference type="SUPFAM" id="SSF51182">
    <property type="entry name" value="RmlC-like cupins"/>
    <property type="match status" value="1"/>
</dbReference>
<dbReference type="RefSeq" id="WP_184393371.1">
    <property type="nucleotide sequence ID" value="NZ_BAAAJD010000090.1"/>
</dbReference>
<dbReference type="Gene3D" id="2.60.120.10">
    <property type="entry name" value="Jelly Rolls"/>
    <property type="match status" value="1"/>
</dbReference>
<name>A0A7W8VF29_9ACTN</name>
<proteinExistence type="predicted"/>
<evidence type="ECO:0000313" key="1">
    <source>
        <dbReference type="EMBL" id="MBB5433539.1"/>
    </source>
</evidence>
<evidence type="ECO:0008006" key="3">
    <source>
        <dbReference type="Google" id="ProtNLM"/>
    </source>
</evidence>
<dbReference type="InterPro" id="IPR014710">
    <property type="entry name" value="RmlC-like_jellyroll"/>
</dbReference>
<dbReference type="InterPro" id="IPR011051">
    <property type="entry name" value="RmlC_Cupin_sf"/>
</dbReference>
<sequence length="143" mass="14860">MPSDPAPPERFWRLDALPRQLDAGASRLPPGGTAHPAEERLDVLLVPLSGGGLLDLGDGAEEVRAGTPVWLPHGSPAALTAGPDGLEYLSVHRRRPAPAAHGGAGQGGDPACWLDRVCVLCGRLSEEGDARYCARCGAPLDTD</sequence>
<dbReference type="AlphaFoldDB" id="A0A7W8VF29"/>
<comment type="caution">
    <text evidence="1">The sequence shown here is derived from an EMBL/GenBank/DDBJ whole genome shotgun (WGS) entry which is preliminary data.</text>
</comment>
<keyword evidence="2" id="KW-1185">Reference proteome</keyword>
<gene>
    <name evidence="1" type="ORF">HDA36_003623</name>
</gene>
<reference evidence="1 2" key="1">
    <citation type="submission" date="2020-08" db="EMBL/GenBank/DDBJ databases">
        <title>Sequencing the genomes of 1000 actinobacteria strains.</title>
        <authorList>
            <person name="Klenk H.-P."/>
        </authorList>
    </citation>
    <scope>NUCLEOTIDE SEQUENCE [LARGE SCALE GENOMIC DNA]</scope>
    <source>
        <strain evidence="1 2">DSM 44551</strain>
    </source>
</reference>
<evidence type="ECO:0000313" key="2">
    <source>
        <dbReference type="Proteomes" id="UP000572635"/>
    </source>
</evidence>
<dbReference type="EMBL" id="JACHDB010000001">
    <property type="protein sequence ID" value="MBB5433539.1"/>
    <property type="molecule type" value="Genomic_DNA"/>
</dbReference>
<dbReference type="Proteomes" id="UP000572635">
    <property type="component" value="Unassembled WGS sequence"/>
</dbReference>